<dbReference type="Pfam" id="PF04018">
    <property type="entry name" value="VCA0040-like"/>
    <property type="match status" value="1"/>
</dbReference>
<feature type="transmembrane region" description="Helical" evidence="1">
    <location>
        <begin position="87"/>
        <end position="109"/>
    </location>
</feature>
<keyword evidence="1" id="KW-0812">Transmembrane</keyword>
<reference evidence="3" key="1">
    <citation type="submission" date="2016-10" db="EMBL/GenBank/DDBJ databases">
        <authorList>
            <person name="Varghese N."/>
            <person name="Submissions S."/>
        </authorList>
    </citation>
    <scope>NUCLEOTIDE SEQUENCE [LARGE SCALE GENOMIC DNA]</scope>
    <source>
        <strain evidence="3">DSM 24767</strain>
    </source>
</reference>
<feature type="transmembrane region" description="Helical" evidence="1">
    <location>
        <begin position="168"/>
        <end position="197"/>
    </location>
</feature>
<feature type="transmembrane region" description="Helical" evidence="1">
    <location>
        <begin position="30"/>
        <end position="51"/>
    </location>
</feature>
<dbReference type="AlphaFoldDB" id="A0A1H1ACM6"/>
<dbReference type="PANTHER" id="PTHR37308">
    <property type="entry name" value="INTEGRAL MEMBRANE PROTEIN"/>
    <property type="match status" value="1"/>
</dbReference>
<name>A0A1H1ACM6_NATTX</name>
<dbReference type="InterPro" id="IPR007163">
    <property type="entry name" value="VCA0040-like"/>
</dbReference>
<keyword evidence="3" id="KW-1185">Reference proteome</keyword>
<sequence length="320" mass="32995">MGYNLDGRVVDRLELLKVYTYGLCMGTADALPGVSGGTVALLLGFYGRLIAAITSLTPRRGLDVLRGYDPDRRTRAREALLEMDLQFLLPLGVGMVTAVALIAGAVSALAESNPIALFGFFTGLIAASAVVLFRSLPFRSLQHALAASAGTVLALLVASGVVELPGSGALLIFLSGALAISAMILPGISGALILILLGQYVFLSDQLTAFLGSLGALVSGNGTLEGVIGPGTTVVLFVTGGFLGLVTIARIVRRALDYRRELTLLFLVGLIAGSVPAPLHNVGEVYAWTTDIVLLTGGWAIVGAVALFGLDALAGGFDPE</sequence>
<feature type="transmembrane region" description="Helical" evidence="1">
    <location>
        <begin position="115"/>
        <end position="133"/>
    </location>
</feature>
<keyword evidence="1" id="KW-0472">Membrane</keyword>
<protein>
    <submittedName>
        <fullName evidence="2">Putative membrane protein</fullName>
    </submittedName>
</protein>
<dbReference type="PANTHER" id="PTHR37308:SF1">
    <property type="entry name" value="POLYPRENYL-PHOSPHATE TRANSPORTER"/>
    <property type="match status" value="1"/>
</dbReference>
<dbReference type="Proteomes" id="UP000198848">
    <property type="component" value="Unassembled WGS sequence"/>
</dbReference>
<dbReference type="STRING" id="1095778.SAMN04489842_0647"/>
<keyword evidence="1" id="KW-1133">Transmembrane helix</keyword>
<dbReference type="OrthoDB" id="313161at2157"/>
<accession>A0A1H1ACM6</accession>
<evidence type="ECO:0000256" key="1">
    <source>
        <dbReference type="SAM" id="Phobius"/>
    </source>
</evidence>
<dbReference type="EMBL" id="FNLC01000001">
    <property type="protein sequence ID" value="SDQ37422.1"/>
    <property type="molecule type" value="Genomic_DNA"/>
</dbReference>
<proteinExistence type="predicted"/>
<feature type="transmembrane region" description="Helical" evidence="1">
    <location>
        <begin position="234"/>
        <end position="252"/>
    </location>
</feature>
<dbReference type="RefSeq" id="WP_090377257.1">
    <property type="nucleotide sequence ID" value="NZ_FNLC01000001.1"/>
</dbReference>
<evidence type="ECO:0000313" key="3">
    <source>
        <dbReference type="Proteomes" id="UP000198848"/>
    </source>
</evidence>
<organism evidence="2 3">
    <name type="scientific">Natronobacterium texcoconense</name>
    <dbReference type="NCBI Taxonomy" id="1095778"/>
    <lineage>
        <taxon>Archaea</taxon>
        <taxon>Methanobacteriati</taxon>
        <taxon>Methanobacteriota</taxon>
        <taxon>Stenosarchaea group</taxon>
        <taxon>Halobacteria</taxon>
        <taxon>Halobacteriales</taxon>
        <taxon>Natrialbaceae</taxon>
        <taxon>Natronobacterium</taxon>
    </lineage>
</organism>
<feature type="transmembrane region" description="Helical" evidence="1">
    <location>
        <begin position="264"/>
        <end position="280"/>
    </location>
</feature>
<gene>
    <name evidence="2" type="ORF">SAMN04489842_0647</name>
</gene>
<feature type="transmembrane region" description="Helical" evidence="1">
    <location>
        <begin position="292"/>
        <end position="314"/>
    </location>
</feature>
<evidence type="ECO:0000313" key="2">
    <source>
        <dbReference type="EMBL" id="SDQ37422.1"/>
    </source>
</evidence>